<feature type="domain" description="HTH myb-type" evidence="9">
    <location>
        <begin position="61"/>
        <end position="111"/>
    </location>
</feature>
<dbReference type="GO" id="GO:0003677">
    <property type="term" value="F:DNA binding"/>
    <property type="evidence" value="ECO:0007669"/>
    <property type="project" value="UniProtKB-KW"/>
</dbReference>
<dbReference type="CDD" id="cd00167">
    <property type="entry name" value="SANT"/>
    <property type="match status" value="2"/>
</dbReference>
<dbReference type="EMBL" id="KM199576">
    <property type="protein sequence ID" value="AIT76570.1"/>
    <property type="molecule type" value="Genomic_DNA"/>
</dbReference>
<evidence type="ECO:0000256" key="4">
    <source>
        <dbReference type="ARBA" id="ARBA00023125"/>
    </source>
</evidence>
<organism evidence="10">
    <name type="scientific">Trifolium repens</name>
    <name type="common">Creeping white clover</name>
    <dbReference type="NCBI Taxonomy" id="3899"/>
    <lineage>
        <taxon>Eukaryota</taxon>
        <taxon>Viridiplantae</taxon>
        <taxon>Streptophyta</taxon>
        <taxon>Embryophyta</taxon>
        <taxon>Tracheophyta</taxon>
        <taxon>Spermatophyta</taxon>
        <taxon>Magnoliopsida</taxon>
        <taxon>eudicotyledons</taxon>
        <taxon>Gunneridae</taxon>
        <taxon>Pentapetalae</taxon>
        <taxon>rosids</taxon>
        <taxon>fabids</taxon>
        <taxon>Fabales</taxon>
        <taxon>Fabaceae</taxon>
        <taxon>Papilionoideae</taxon>
        <taxon>50 kb inversion clade</taxon>
        <taxon>NPAAA clade</taxon>
        <taxon>Hologalegina</taxon>
        <taxon>IRL clade</taxon>
        <taxon>Trifolieae</taxon>
        <taxon>Trifolium</taxon>
    </lineage>
</organism>
<dbReference type="GO" id="GO:0005634">
    <property type="term" value="C:nucleus"/>
    <property type="evidence" value="ECO:0007669"/>
    <property type="project" value="UniProtKB-SubCell"/>
</dbReference>
<evidence type="ECO:0000256" key="6">
    <source>
        <dbReference type="ARBA" id="ARBA00023163"/>
    </source>
</evidence>
<evidence type="ECO:0000256" key="2">
    <source>
        <dbReference type="ARBA" id="ARBA00022737"/>
    </source>
</evidence>
<accession>A0A097J9V8</accession>
<dbReference type="SUPFAM" id="SSF46689">
    <property type="entry name" value="Homeodomain-like"/>
    <property type="match status" value="1"/>
</dbReference>
<reference evidence="10" key="1">
    <citation type="journal article" date="2014" name="New Phytol.">
        <title>Anthocyanin leaf markings are regulated by a family of R2R3-MYB genes in the genus Trifolium.</title>
        <authorList>
            <person name="Albert N.W."/>
            <person name="Griffiths A.G."/>
            <person name="Cousins G.R."/>
            <person name="Verry I.M."/>
            <person name="Williams W.M."/>
        </authorList>
    </citation>
    <scope>NUCLEOTIDE SEQUENCE</scope>
    <source>
        <strain evidence="10">Tr_RED_LEAF_</strain>
    </source>
</reference>
<dbReference type="InterPro" id="IPR001005">
    <property type="entry name" value="SANT/Myb"/>
</dbReference>
<dbReference type="InterPro" id="IPR015495">
    <property type="entry name" value="Myb_TF_plants"/>
</dbReference>
<evidence type="ECO:0000256" key="7">
    <source>
        <dbReference type="ARBA" id="ARBA00023242"/>
    </source>
</evidence>
<evidence type="ECO:0000256" key="3">
    <source>
        <dbReference type="ARBA" id="ARBA00023015"/>
    </source>
</evidence>
<comment type="subcellular location">
    <subcellularLocation>
        <location evidence="1">Nucleus</location>
    </subcellularLocation>
</comment>
<feature type="domain" description="Myb-like" evidence="8">
    <location>
        <begin position="57"/>
        <end position="107"/>
    </location>
</feature>
<dbReference type="InterPro" id="IPR009057">
    <property type="entry name" value="Homeodomain-like_sf"/>
</dbReference>
<keyword evidence="7" id="KW-0539">Nucleus</keyword>
<keyword evidence="5" id="KW-0010">Activator</keyword>
<dbReference type="Gene3D" id="1.10.10.60">
    <property type="entry name" value="Homeodomain-like"/>
    <property type="match status" value="2"/>
</dbReference>
<protein>
    <submittedName>
        <fullName evidence="10">R2R3 MYB protein</fullName>
    </submittedName>
</protein>
<dbReference type="PANTHER" id="PTHR47999:SF24">
    <property type="entry name" value="TRANSCRIPTION FACTOR MYB90"/>
    <property type="match status" value="1"/>
</dbReference>
<dbReference type="PANTHER" id="PTHR47999">
    <property type="entry name" value="TRANSCRIPTION FACTOR MYB8-RELATED-RELATED"/>
    <property type="match status" value="1"/>
</dbReference>
<evidence type="ECO:0000313" key="10">
    <source>
        <dbReference type="EMBL" id="AIT76570.1"/>
    </source>
</evidence>
<feature type="domain" description="HTH myb-type" evidence="9">
    <location>
        <begin position="1"/>
        <end position="60"/>
    </location>
</feature>
<sequence length="242" mass="27839">MDNIGGLKKGAWSHEEDELLKACINEYGEGKWHLIPQRTGLNRCRKSCRLRWLNYLSPNIKRERFSEDEVDMILRLHNLLGNRWSLIAGRLPGRTANDVKNYWTAHLAKKVVSEKENPKETMKAHEIIKPKPINLSTHQPWLNLKGKHNVSRSDCDDSETKISNQVGTDCASTSQPNLENAPIPSAMWYDTLWNLDQEQLNSEDIGSYSSLLPAEDNFMEFPDVDNSFWDSNLCDLDSLWDL</sequence>
<evidence type="ECO:0000259" key="9">
    <source>
        <dbReference type="PROSITE" id="PS51294"/>
    </source>
</evidence>
<evidence type="ECO:0000259" key="8">
    <source>
        <dbReference type="PROSITE" id="PS50090"/>
    </source>
</evidence>
<keyword evidence="3" id="KW-0805">Transcription regulation</keyword>
<dbReference type="GO" id="GO:0080090">
    <property type="term" value="P:regulation of primary metabolic process"/>
    <property type="evidence" value="ECO:0007669"/>
    <property type="project" value="UniProtKB-ARBA"/>
</dbReference>
<evidence type="ECO:0000256" key="5">
    <source>
        <dbReference type="ARBA" id="ARBA00023159"/>
    </source>
</evidence>
<keyword evidence="6" id="KW-0804">Transcription</keyword>
<dbReference type="PROSITE" id="PS51294">
    <property type="entry name" value="HTH_MYB"/>
    <property type="match status" value="2"/>
</dbReference>
<name>A0A097J9V8_TRIRP</name>
<dbReference type="PROSITE" id="PS50090">
    <property type="entry name" value="MYB_LIKE"/>
    <property type="match status" value="2"/>
</dbReference>
<dbReference type="FunFam" id="1.10.10.60:FF:000218">
    <property type="entry name" value="Myb transcription factor"/>
    <property type="match status" value="1"/>
</dbReference>
<evidence type="ECO:0000256" key="1">
    <source>
        <dbReference type="ARBA" id="ARBA00004123"/>
    </source>
</evidence>
<dbReference type="AlphaFoldDB" id="A0A097J9V8"/>
<dbReference type="Pfam" id="PF00249">
    <property type="entry name" value="Myb_DNA-binding"/>
    <property type="match status" value="2"/>
</dbReference>
<keyword evidence="2" id="KW-0677">Repeat</keyword>
<dbReference type="InterPro" id="IPR017930">
    <property type="entry name" value="Myb_dom"/>
</dbReference>
<feature type="domain" description="Myb-like" evidence="8">
    <location>
        <begin position="7"/>
        <end position="56"/>
    </location>
</feature>
<keyword evidence="4" id="KW-0238">DNA-binding</keyword>
<dbReference type="SMART" id="SM00717">
    <property type="entry name" value="SANT"/>
    <property type="match status" value="2"/>
</dbReference>
<proteinExistence type="predicted"/>